<dbReference type="PANTHER" id="PTHR42911">
    <property type="entry name" value="MODULATOR OF FTSH PROTEASE HFLC"/>
    <property type="match status" value="1"/>
</dbReference>
<comment type="subcellular location">
    <subcellularLocation>
        <location evidence="1">Membrane</location>
        <topology evidence="1">Single-pass membrane protein</topology>
    </subcellularLocation>
</comment>
<evidence type="ECO:0000313" key="9">
    <source>
        <dbReference type="EMBL" id="MDR5896951.1"/>
    </source>
</evidence>
<feature type="compositionally biased region" description="Basic and acidic residues" evidence="7">
    <location>
        <begin position="147"/>
        <end position="165"/>
    </location>
</feature>
<dbReference type="InterPro" id="IPR010200">
    <property type="entry name" value="HflC"/>
</dbReference>
<evidence type="ECO:0000256" key="6">
    <source>
        <dbReference type="PIRNR" id="PIRNR005651"/>
    </source>
</evidence>
<sequence length="316" mass="35891">MLNNRALVIIAVLAVAAWIANSSMYIVNETQRAIKLRFGEVVQADIQPGLHFKWPLLNTVRTFDGRVMSLDASASRYLTKDKKAVIVDSYVKWKIIDPQSYYEATSGDEQMAERLIAPRVDERLRNEFGKLELSDIVADRSVAAAQQKKEAKPETEEATKEETMDKPTNDLDAAMRNELGVAILDIRVKRIDLPSEVSQAVYERMRSERHREAQRYRAEGRQEAEEIKAKADQQSKALLADAREKSETIRGQGDAQAATIYANAYTQNEDFFRFYRSLESYRDSFGKQSNNMLVLSPDSKFFQYFNGANGEQPSAP</sequence>
<keyword evidence="3" id="KW-0812">Transmembrane</keyword>
<dbReference type="CDD" id="cd03405">
    <property type="entry name" value="SPFH_HflC"/>
    <property type="match status" value="1"/>
</dbReference>
<evidence type="ECO:0000256" key="2">
    <source>
        <dbReference type="ARBA" id="ARBA00007862"/>
    </source>
</evidence>
<evidence type="ECO:0000313" key="10">
    <source>
        <dbReference type="Proteomes" id="UP001269375"/>
    </source>
</evidence>
<proteinExistence type="inferred from homology"/>
<dbReference type="EMBL" id="JARWAO010000007">
    <property type="protein sequence ID" value="MDR5896951.1"/>
    <property type="molecule type" value="Genomic_DNA"/>
</dbReference>
<comment type="caution">
    <text evidence="9">The sequence shown here is derived from an EMBL/GenBank/DDBJ whole genome shotgun (WGS) entry which is preliminary data.</text>
</comment>
<keyword evidence="9" id="KW-0378">Hydrolase</keyword>
<dbReference type="SMART" id="SM00244">
    <property type="entry name" value="PHB"/>
    <property type="match status" value="1"/>
</dbReference>
<evidence type="ECO:0000259" key="8">
    <source>
        <dbReference type="SMART" id="SM00244"/>
    </source>
</evidence>
<dbReference type="InterPro" id="IPR036013">
    <property type="entry name" value="Band_7/SPFH_dom_sf"/>
</dbReference>
<organism evidence="9 10">
    <name type="scientific">Larsenimonas suaedae</name>
    <dbReference type="NCBI Taxonomy" id="1851019"/>
    <lineage>
        <taxon>Bacteria</taxon>
        <taxon>Pseudomonadati</taxon>
        <taxon>Pseudomonadota</taxon>
        <taxon>Gammaproteobacteria</taxon>
        <taxon>Oceanospirillales</taxon>
        <taxon>Halomonadaceae</taxon>
        <taxon>Larsenimonas</taxon>
    </lineage>
</organism>
<dbReference type="InterPro" id="IPR001107">
    <property type="entry name" value="Band_7"/>
</dbReference>
<evidence type="ECO:0000256" key="7">
    <source>
        <dbReference type="SAM" id="MobiDB-lite"/>
    </source>
</evidence>
<evidence type="ECO:0000256" key="4">
    <source>
        <dbReference type="ARBA" id="ARBA00022989"/>
    </source>
</evidence>
<gene>
    <name evidence="9" type="primary">hflC</name>
    <name evidence="9" type="ORF">QC825_12815</name>
</gene>
<keyword evidence="10" id="KW-1185">Reference proteome</keyword>
<reference evidence="9 10" key="1">
    <citation type="submission" date="2023-04" db="EMBL/GenBank/DDBJ databases">
        <title>A long-awaited taxogenomic arrangement of the family Halomonadaceae.</title>
        <authorList>
            <person name="De La Haba R."/>
            <person name="Chuvochina M."/>
            <person name="Wittouck S."/>
            <person name="Arahal D.R."/>
            <person name="Sanchez-Porro C."/>
            <person name="Hugenholtz P."/>
            <person name="Ventosa A."/>
        </authorList>
    </citation>
    <scope>NUCLEOTIDE SEQUENCE [LARGE SCALE GENOMIC DNA]</scope>
    <source>
        <strain evidence="9 10">DSM 22428</strain>
    </source>
</reference>
<dbReference type="Proteomes" id="UP001269375">
    <property type="component" value="Unassembled WGS sequence"/>
</dbReference>
<evidence type="ECO:0000256" key="3">
    <source>
        <dbReference type="ARBA" id="ARBA00022692"/>
    </source>
</evidence>
<dbReference type="NCBIfam" id="TIGR01932">
    <property type="entry name" value="hflC"/>
    <property type="match status" value="1"/>
</dbReference>
<comment type="function">
    <text evidence="6">HflC and HflK could regulate a protease.</text>
</comment>
<protein>
    <recommendedName>
        <fullName evidence="6">Protein HflC</fullName>
    </recommendedName>
</protein>
<dbReference type="Gene3D" id="3.30.479.30">
    <property type="entry name" value="Band 7 domain"/>
    <property type="match status" value="1"/>
</dbReference>
<keyword evidence="4" id="KW-1133">Transmembrane helix</keyword>
<dbReference type="PANTHER" id="PTHR42911:SF1">
    <property type="entry name" value="MODULATOR OF FTSH PROTEASE HFLC"/>
    <property type="match status" value="1"/>
</dbReference>
<name>A0ABU1GY37_9GAMM</name>
<dbReference type="GO" id="GO:0008233">
    <property type="term" value="F:peptidase activity"/>
    <property type="evidence" value="ECO:0007669"/>
    <property type="project" value="UniProtKB-KW"/>
</dbReference>
<keyword evidence="5" id="KW-0472">Membrane</keyword>
<accession>A0ABU1GY37</accession>
<dbReference type="PIRSF" id="PIRSF005651">
    <property type="entry name" value="HflC"/>
    <property type="match status" value="1"/>
</dbReference>
<evidence type="ECO:0000256" key="5">
    <source>
        <dbReference type="ARBA" id="ARBA00023136"/>
    </source>
</evidence>
<dbReference type="SUPFAM" id="SSF117892">
    <property type="entry name" value="Band 7/SPFH domain"/>
    <property type="match status" value="1"/>
</dbReference>
<comment type="similarity">
    <text evidence="2 6">Belongs to the band 7/mec-2 family. HflC subfamily.</text>
</comment>
<keyword evidence="9" id="KW-0645">Protease</keyword>
<dbReference type="Pfam" id="PF01145">
    <property type="entry name" value="Band_7"/>
    <property type="match status" value="1"/>
</dbReference>
<feature type="domain" description="Band 7" evidence="8">
    <location>
        <begin position="22"/>
        <end position="205"/>
    </location>
</feature>
<feature type="region of interest" description="Disordered" evidence="7">
    <location>
        <begin position="145"/>
        <end position="165"/>
    </location>
</feature>
<dbReference type="RefSeq" id="WP_251593773.1">
    <property type="nucleotide sequence ID" value="NZ_JAMLJI010000003.1"/>
</dbReference>
<evidence type="ECO:0000256" key="1">
    <source>
        <dbReference type="ARBA" id="ARBA00004167"/>
    </source>
</evidence>
<dbReference type="GO" id="GO:0006508">
    <property type="term" value="P:proteolysis"/>
    <property type="evidence" value="ECO:0007669"/>
    <property type="project" value="UniProtKB-KW"/>
</dbReference>